<gene>
    <name evidence="1" type="ORF">U9M48_041136</name>
</gene>
<name>A0AAQ3XD14_PASNO</name>
<sequence length="167" mass="18130">MAAFRLCSCSSTLVSLERGLEGRLADLRCRETLFWISVLNKVPTPLSRSTMSSSNPCNCSASQTTLFFWKDLETSDHLLELGIASCFDSRCSVDSRIDTAISLASAISLITLHPSISELLRLLGCTCVALNLGLKSRVLSSFESQSHPLDSGLELHKALLHGVAEVE</sequence>
<proteinExistence type="predicted"/>
<protein>
    <submittedName>
        <fullName evidence="1">Uncharacterized protein</fullName>
    </submittedName>
</protein>
<evidence type="ECO:0000313" key="1">
    <source>
        <dbReference type="EMBL" id="WVZ95361.1"/>
    </source>
</evidence>
<dbReference type="EMBL" id="CP144753">
    <property type="protein sequence ID" value="WVZ95361.1"/>
    <property type="molecule type" value="Genomic_DNA"/>
</dbReference>
<reference evidence="1 2" key="1">
    <citation type="submission" date="2024-02" db="EMBL/GenBank/DDBJ databases">
        <title>High-quality chromosome-scale genome assembly of Pensacola bahiagrass (Paspalum notatum Flugge var. saurae).</title>
        <authorList>
            <person name="Vega J.M."/>
            <person name="Podio M."/>
            <person name="Orjuela J."/>
            <person name="Siena L.A."/>
            <person name="Pessino S.C."/>
            <person name="Combes M.C."/>
            <person name="Mariac C."/>
            <person name="Albertini E."/>
            <person name="Pupilli F."/>
            <person name="Ortiz J.P.A."/>
            <person name="Leblanc O."/>
        </authorList>
    </citation>
    <scope>NUCLEOTIDE SEQUENCE [LARGE SCALE GENOMIC DNA]</scope>
    <source>
        <strain evidence="1">R1</strain>
        <tissue evidence="1">Leaf</tissue>
    </source>
</reference>
<keyword evidence="2" id="KW-1185">Reference proteome</keyword>
<accession>A0AAQ3XD14</accession>
<dbReference type="AlphaFoldDB" id="A0AAQ3XD14"/>
<dbReference type="Proteomes" id="UP001341281">
    <property type="component" value="Chromosome 09"/>
</dbReference>
<organism evidence="1 2">
    <name type="scientific">Paspalum notatum var. saurae</name>
    <dbReference type="NCBI Taxonomy" id="547442"/>
    <lineage>
        <taxon>Eukaryota</taxon>
        <taxon>Viridiplantae</taxon>
        <taxon>Streptophyta</taxon>
        <taxon>Embryophyta</taxon>
        <taxon>Tracheophyta</taxon>
        <taxon>Spermatophyta</taxon>
        <taxon>Magnoliopsida</taxon>
        <taxon>Liliopsida</taxon>
        <taxon>Poales</taxon>
        <taxon>Poaceae</taxon>
        <taxon>PACMAD clade</taxon>
        <taxon>Panicoideae</taxon>
        <taxon>Andropogonodae</taxon>
        <taxon>Paspaleae</taxon>
        <taxon>Paspalinae</taxon>
        <taxon>Paspalum</taxon>
    </lineage>
</organism>
<evidence type="ECO:0000313" key="2">
    <source>
        <dbReference type="Proteomes" id="UP001341281"/>
    </source>
</evidence>